<dbReference type="RefSeq" id="XP_031851425.1">
    <property type="nucleotide sequence ID" value="XM_031995534.1"/>
</dbReference>
<dbReference type="AlphaFoldDB" id="A0A5E8B8L6"/>
<evidence type="ECO:0000313" key="5">
    <source>
        <dbReference type="Proteomes" id="UP000398389"/>
    </source>
</evidence>
<gene>
    <name evidence="4" type="ORF">SAPINGB_P000811</name>
</gene>
<accession>A0A5E8B8L6</accession>
<proteinExistence type="inferred from homology"/>
<evidence type="ECO:0000256" key="3">
    <source>
        <dbReference type="ARBA" id="ARBA00023274"/>
    </source>
</evidence>
<keyword evidence="3" id="KW-0687">Ribonucleoprotein</keyword>
<dbReference type="GO" id="GO:0070124">
    <property type="term" value="P:mitochondrial translational initiation"/>
    <property type="evidence" value="ECO:0007669"/>
    <property type="project" value="TreeGrafter"/>
</dbReference>
<dbReference type="GO" id="GO:0003735">
    <property type="term" value="F:structural constituent of ribosome"/>
    <property type="evidence" value="ECO:0007669"/>
    <property type="project" value="InterPro"/>
</dbReference>
<organism evidence="4 5">
    <name type="scientific">Magnusiomyces paraingens</name>
    <dbReference type="NCBI Taxonomy" id="2606893"/>
    <lineage>
        <taxon>Eukaryota</taxon>
        <taxon>Fungi</taxon>
        <taxon>Dikarya</taxon>
        <taxon>Ascomycota</taxon>
        <taxon>Saccharomycotina</taxon>
        <taxon>Dipodascomycetes</taxon>
        <taxon>Dipodascales</taxon>
        <taxon>Dipodascaceae</taxon>
        <taxon>Magnusiomyces</taxon>
    </lineage>
</organism>
<dbReference type="GeneID" id="43579634"/>
<protein>
    <recommendedName>
        <fullName evidence="6">Ribosomal protein S21</fullName>
    </recommendedName>
</protein>
<evidence type="ECO:0000256" key="1">
    <source>
        <dbReference type="ARBA" id="ARBA00006640"/>
    </source>
</evidence>
<evidence type="ECO:0000256" key="2">
    <source>
        <dbReference type="ARBA" id="ARBA00022980"/>
    </source>
</evidence>
<evidence type="ECO:0000313" key="4">
    <source>
        <dbReference type="EMBL" id="VVT45607.1"/>
    </source>
</evidence>
<comment type="similarity">
    <text evidence="1">Belongs to the bacterial ribosomal protein bS21 family.</text>
</comment>
<sequence>MFALRLVSESVSRRSTTSFQKAAFSTSVSRFQDFPKSSKSLLFSSILESKNSSSSSSSVVFTTPPRATDATAALDAPLSYTVIPRTGVYAGRTVEVLSESDLSRALRRLNTMNSINRVRQTSMEQTKYVRPGKVKQRILIERKKRKYNQNVKRMFELVAEARRKGY</sequence>
<evidence type="ECO:0008006" key="6">
    <source>
        <dbReference type="Google" id="ProtNLM"/>
    </source>
</evidence>
<dbReference type="Pfam" id="PF01165">
    <property type="entry name" value="Ribosomal_S21"/>
    <property type="match status" value="1"/>
</dbReference>
<dbReference type="InterPro" id="IPR001911">
    <property type="entry name" value="Ribosomal_bS21"/>
</dbReference>
<dbReference type="InterPro" id="IPR052837">
    <property type="entry name" value="Mitoribosomal_bS21"/>
</dbReference>
<dbReference type="PANTHER" id="PTHR41237:SF1">
    <property type="entry name" value="SMALL RIBOSOMAL SUBUNIT PROTEIN BS21M"/>
    <property type="match status" value="1"/>
</dbReference>
<keyword evidence="5" id="KW-1185">Reference proteome</keyword>
<dbReference type="OrthoDB" id="2501249at2759"/>
<dbReference type="EMBL" id="CABVLU010000001">
    <property type="protein sequence ID" value="VVT45607.1"/>
    <property type="molecule type" value="Genomic_DNA"/>
</dbReference>
<dbReference type="GO" id="GO:0005763">
    <property type="term" value="C:mitochondrial small ribosomal subunit"/>
    <property type="evidence" value="ECO:0007669"/>
    <property type="project" value="TreeGrafter"/>
</dbReference>
<keyword evidence="2" id="KW-0689">Ribosomal protein</keyword>
<reference evidence="4 5" key="1">
    <citation type="submission" date="2019-09" db="EMBL/GenBank/DDBJ databases">
        <authorList>
            <person name="Brejova B."/>
        </authorList>
    </citation>
    <scope>NUCLEOTIDE SEQUENCE [LARGE SCALE GENOMIC DNA]</scope>
</reference>
<name>A0A5E8B8L6_9ASCO</name>
<dbReference type="Proteomes" id="UP000398389">
    <property type="component" value="Unassembled WGS sequence"/>
</dbReference>
<dbReference type="PANTHER" id="PTHR41237">
    <property type="entry name" value="37S RIBOSOMAL PROTEIN MRP21, MITOCHONDRIAL"/>
    <property type="match status" value="1"/>
</dbReference>